<comment type="catalytic activity">
    <reaction evidence="6">
        <text>N-acetyl-alpha-D-glucosamine 1-phosphate + UTP + H(+) = UDP-N-acetyl-alpha-D-glucosamine + diphosphate</text>
        <dbReference type="Rhea" id="RHEA:13509"/>
        <dbReference type="ChEBI" id="CHEBI:15378"/>
        <dbReference type="ChEBI" id="CHEBI:33019"/>
        <dbReference type="ChEBI" id="CHEBI:46398"/>
        <dbReference type="ChEBI" id="CHEBI:57705"/>
        <dbReference type="ChEBI" id="CHEBI:57776"/>
        <dbReference type="EC" id="2.7.7.23"/>
    </reaction>
</comment>
<accession>A0ABX8I1H1</accession>
<evidence type="ECO:0000256" key="5">
    <source>
        <dbReference type="ARBA" id="ARBA00022695"/>
    </source>
</evidence>
<sequence length="631" mass="71164">MLWRKFVDALFAATLTAAYCRRNPETGVEEDYVNDDPTKAVPVCNEKLKVNATIFEPDNTILMNFNTETMWAVFYEKRANKRTILRSYGECLMEQGIEMFRLSMLPFDEFSENYKEAPKNCAELRNPPKPDIKTMEEGYNYHGDLANNYFFFSKNTMDQFKNAGQNHIVAAYEALPENEQQVLLDQLKAIDNPEKLVQTVQEAIQFSKAAGEKSFAQLPHESTSSTIEQTREHLDRWFDIGLETIAKNEVAVLLLAGGQGTRLGCSDPKGCYDIGLPSGKTLFQIQAEKILKVQQLAKEKFPESNPKVQWYIMTSGATREATEQHFEKKDHFGLAADQITFFNQGTLPCFSLDGSKILMGSKSSICESPDGNGGLYKAIAKANLLDDFRKKNIKHIHMYCVDNCLVKVADPLFLGFAIERDFDLATKAVRKRDAAESVGLIVLDEQTQRPCVIEYSEISKELTEKPDPSDPAKLYLRAANIVNHYYSVSLLEKMLDTWTSSQEHLPFHIAKKKIASIDLESGEFVKPEQPNGIKLEQFIFDVFPSVALDKFGCLEVERAEEFSPLKNNTSAANDNANTCKKHFLELGTRWVRENGGVVPEGALVEVSGLTSYHGEHLDQVKGRQFKDGDQI</sequence>
<keyword evidence="9" id="KW-1185">Reference proteome</keyword>
<protein>
    <recommendedName>
        <fullName evidence="3">UDP-N-acetylglucosamine diphosphorylase</fullName>
        <ecNumber evidence="3">2.7.7.23</ecNumber>
    </recommendedName>
</protein>
<evidence type="ECO:0000256" key="3">
    <source>
        <dbReference type="ARBA" id="ARBA00012457"/>
    </source>
</evidence>
<dbReference type="InterPro" id="IPR002618">
    <property type="entry name" value="UDPGP_fam"/>
</dbReference>
<evidence type="ECO:0000256" key="1">
    <source>
        <dbReference type="ARBA" id="ARBA00005208"/>
    </source>
</evidence>
<feature type="signal peptide" evidence="7">
    <location>
        <begin position="1"/>
        <end position="18"/>
    </location>
</feature>
<evidence type="ECO:0000256" key="7">
    <source>
        <dbReference type="SAM" id="SignalP"/>
    </source>
</evidence>
<proteinExistence type="inferred from homology"/>
<keyword evidence="7" id="KW-0732">Signal</keyword>
<organism evidence="8 9">
    <name type="scientific">Candidozyma haemuli</name>
    <dbReference type="NCBI Taxonomy" id="45357"/>
    <lineage>
        <taxon>Eukaryota</taxon>
        <taxon>Fungi</taxon>
        <taxon>Dikarya</taxon>
        <taxon>Ascomycota</taxon>
        <taxon>Saccharomycotina</taxon>
        <taxon>Pichiomycetes</taxon>
        <taxon>Metschnikowiaceae</taxon>
        <taxon>Candidozyma</taxon>
    </lineage>
</organism>
<dbReference type="Proteomes" id="UP000825434">
    <property type="component" value="Chromosome 1"/>
</dbReference>
<evidence type="ECO:0000313" key="9">
    <source>
        <dbReference type="Proteomes" id="UP000825434"/>
    </source>
</evidence>
<evidence type="ECO:0000313" key="8">
    <source>
        <dbReference type="EMBL" id="QWU86954.1"/>
    </source>
</evidence>
<dbReference type="CDD" id="cd04193">
    <property type="entry name" value="UDPGlcNAc_PPase"/>
    <property type="match status" value="1"/>
</dbReference>
<dbReference type="PANTHER" id="PTHR11952:SF2">
    <property type="entry name" value="LD24639P"/>
    <property type="match status" value="1"/>
</dbReference>
<dbReference type="PANTHER" id="PTHR11952">
    <property type="entry name" value="UDP- GLUCOSE PYROPHOSPHORYLASE"/>
    <property type="match status" value="1"/>
</dbReference>
<dbReference type="EC" id="2.7.7.23" evidence="3"/>
<reference evidence="8 9" key="1">
    <citation type="submission" date="2021-06" db="EMBL/GenBank/DDBJ databases">
        <title>Candida outbreak in Lebanon.</title>
        <authorList>
            <person name="Finianos M."/>
        </authorList>
    </citation>
    <scope>NUCLEOTIDE SEQUENCE [LARGE SCALE GENOMIC DNA]</scope>
    <source>
        <strain evidence="8">CA3LBN</strain>
    </source>
</reference>
<name>A0ABX8I1H1_9ASCO</name>
<evidence type="ECO:0000256" key="4">
    <source>
        <dbReference type="ARBA" id="ARBA00022679"/>
    </source>
</evidence>
<dbReference type="EMBL" id="CP076661">
    <property type="protein sequence ID" value="QWU86954.1"/>
    <property type="molecule type" value="Genomic_DNA"/>
</dbReference>
<keyword evidence="4" id="KW-0808">Transferase</keyword>
<keyword evidence="5" id="KW-0548">Nucleotidyltransferase</keyword>
<evidence type="ECO:0000256" key="2">
    <source>
        <dbReference type="ARBA" id="ARBA00010401"/>
    </source>
</evidence>
<dbReference type="Pfam" id="PF01704">
    <property type="entry name" value="UDPGP"/>
    <property type="match status" value="1"/>
</dbReference>
<gene>
    <name evidence="8" type="ORF">CA3LBN_001172</name>
</gene>
<dbReference type="InterPro" id="IPR039741">
    <property type="entry name" value="UDP-sugar_pyrophosphorylase"/>
</dbReference>
<feature type="chain" id="PRO_5046720055" description="UDP-N-acetylglucosamine diphosphorylase" evidence="7">
    <location>
        <begin position="19"/>
        <end position="631"/>
    </location>
</feature>
<comment type="pathway">
    <text evidence="1">Nucleotide-sugar biosynthesis; UDP-N-acetyl-alpha-D-glucosamine biosynthesis; UDP-N-acetyl-alpha-D-glucosamine from N-acetyl-alpha-D-glucosamine 1-phosphate: step 1/1.</text>
</comment>
<comment type="similarity">
    <text evidence="2">Belongs to the UDPGP type 1 family.</text>
</comment>
<dbReference type="Gene3D" id="3.90.550.10">
    <property type="entry name" value="Spore Coat Polysaccharide Biosynthesis Protein SpsA, Chain A"/>
    <property type="match status" value="1"/>
</dbReference>
<evidence type="ECO:0000256" key="6">
    <source>
        <dbReference type="ARBA" id="ARBA00048493"/>
    </source>
</evidence>
<dbReference type="InterPro" id="IPR029044">
    <property type="entry name" value="Nucleotide-diphossugar_trans"/>
</dbReference>
<dbReference type="SUPFAM" id="SSF53448">
    <property type="entry name" value="Nucleotide-diphospho-sugar transferases"/>
    <property type="match status" value="1"/>
</dbReference>